<dbReference type="GO" id="GO:0009307">
    <property type="term" value="P:DNA restriction-modification system"/>
    <property type="evidence" value="ECO:0007669"/>
    <property type="project" value="InterPro"/>
</dbReference>
<organism evidence="5 6">
    <name type="scientific">Ancylomarina subtilis</name>
    <dbReference type="NCBI Taxonomy" id="1639035"/>
    <lineage>
        <taxon>Bacteria</taxon>
        <taxon>Pseudomonadati</taxon>
        <taxon>Bacteroidota</taxon>
        <taxon>Bacteroidia</taxon>
        <taxon>Marinilabiliales</taxon>
        <taxon>Marinifilaceae</taxon>
        <taxon>Ancylomarina</taxon>
    </lineage>
</organism>
<evidence type="ECO:0000256" key="1">
    <source>
        <dbReference type="ARBA" id="ARBA00022741"/>
    </source>
</evidence>
<comment type="caution">
    <text evidence="5">The sequence shown here is derived from an EMBL/GenBank/DDBJ whole genome shotgun (WGS) entry which is preliminary data.</text>
</comment>
<gene>
    <name evidence="5" type="ORF">EV201_0620</name>
</gene>
<reference evidence="5 6" key="1">
    <citation type="submission" date="2019-02" db="EMBL/GenBank/DDBJ databases">
        <title>Genomic Encyclopedia of Type Strains, Phase IV (KMG-IV): sequencing the most valuable type-strain genomes for metagenomic binning, comparative biology and taxonomic classification.</title>
        <authorList>
            <person name="Goeker M."/>
        </authorList>
    </citation>
    <scope>NUCLEOTIDE SEQUENCE [LARGE SCALE GENOMIC DNA]</scope>
    <source>
        <strain evidence="5 6">DSM 28825</strain>
    </source>
</reference>
<evidence type="ECO:0000313" key="6">
    <source>
        <dbReference type="Proteomes" id="UP000293562"/>
    </source>
</evidence>
<dbReference type="GO" id="GO:0005524">
    <property type="term" value="F:ATP binding"/>
    <property type="evidence" value="ECO:0007669"/>
    <property type="project" value="UniProtKB-UniRule"/>
</dbReference>
<keyword evidence="2 3" id="KW-0067">ATP-binding</keyword>
<dbReference type="EMBL" id="SHKN01000001">
    <property type="protein sequence ID" value="RZT95991.1"/>
    <property type="molecule type" value="Genomic_DNA"/>
</dbReference>
<keyword evidence="1 3" id="KW-0547">Nucleotide-binding</keyword>
<dbReference type="Proteomes" id="UP000293562">
    <property type="component" value="Unassembled WGS sequence"/>
</dbReference>
<dbReference type="CDD" id="cd22308">
    <property type="entry name" value="Af1548-like"/>
    <property type="match status" value="1"/>
</dbReference>
<keyword evidence="5" id="KW-0540">Nuclease</keyword>
<evidence type="ECO:0000256" key="2">
    <source>
        <dbReference type="ARBA" id="ARBA00022840"/>
    </source>
</evidence>
<dbReference type="InterPro" id="IPR011335">
    <property type="entry name" value="Restrct_endonuc-II-like"/>
</dbReference>
<dbReference type="SUPFAM" id="SSF52980">
    <property type="entry name" value="Restriction endonuclease-like"/>
    <property type="match status" value="1"/>
</dbReference>
<evidence type="ECO:0000313" key="5">
    <source>
        <dbReference type="EMBL" id="RZT95991.1"/>
    </source>
</evidence>
<feature type="domain" description="ATP-cone" evidence="4">
    <location>
        <begin position="11"/>
        <end position="92"/>
    </location>
</feature>
<keyword evidence="5" id="KW-0255">Endonuclease</keyword>
<keyword evidence="6" id="KW-1185">Reference proteome</keyword>
<evidence type="ECO:0000259" key="4">
    <source>
        <dbReference type="PROSITE" id="PS51161"/>
    </source>
</evidence>
<sequence>MSQTDLSHKPILIRKASGDLEPFALDKLKRSLQNAGAEESSILLIIADIEAWIYPGVTTKQIYSRAFKILRREKAHTAMRYRLKEAIISLGPTGYPFEQFIGQLFEKQGYSTEVGVVVDGYSVTHEMDVIATKNQVQHLVECKYHKDQGKQVSVQVPLYVRSRVNDIARKRESMSEYKGLSFVGWVVTNTRFSSDSTQYGEANGLKLLAWDYPQNRGLKHLVEELKLYPITILHKLTKKDKDLLMREGIVSCVQVLNNLDLLKPLQLTKKKQVALIEELKSVCR</sequence>
<dbReference type="GO" id="GO:0004519">
    <property type="term" value="F:endonuclease activity"/>
    <property type="evidence" value="ECO:0007669"/>
    <property type="project" value="UniProtKB-KW"/>
</dbReference>
<protein>
    <submittedName>
        <fullName evidence="5">Restriction endonuclease</fullName>
    </submittedName>
</protein>
<dbReference type="AlphaFoldDB" id="A0A4Q7VIL4"/>
<dbReference type="InterPro" id="IPR011856">
    <property type="entry name" value="tRNA_endonuc-like_dom_sf"/>
</dbReference>
<dbReference type="InterPro" id="IPR007560">
    <property type="entry name" value="Restrct_endonuc_IV_Mrr"/>
</dbReference>
<keyword evidence="5" id="KW-0378">Hydrolase</keyword>
<evidence type="ECO:0000256" key="3">
    <source>
        <dbReference type="PROSITE-ProRule" id="PRU00492"/>
    </source>
</evidence>
<name>A0A4Q7VIL4_9BACT</name>
<dbReference type="GO" id="GO:0003677">
    <property type="term" value="F:DNA binding"/>
    <property type="evidence" value="ECO:0007669"/>
    <property type="project" value="InterPro"/>
</dbReference>
<dbReference type="Pfam" id="PF04471">
    <property type="entry name" value="Mrr_cat"/>
    <property type="match status" value="1"/>
</dbReference>
<proteinExistence type="predicted"/>
<dbReference type="PROSITE" id="PS51161">
    <property type="entry name" value="ATP_CONE"/>
    <property type="match status" value="1"/>
</dbReference>
<dbReference type="RefSeq" id="WP_242610448.1">
    <property type="nucleotide sequence ID" value="NZ_SHKN01000001.1"/>
</dbReference>
<dbReference type="InterPro" id="IPR005144">
    <property type="entry name" value="ATP-cone_dom"/>
</dbReference>
<dbReference type="Gene3D" id="3.40.1350.10">
    <property type="match status" value="1"/>
</dbReference>
<accession>A0A4Q7VIL4</accession>